<dbReference type="RefSeq" id="WP_210759013.1">
    <property type="nucleotide sequence ID" value="NZ_CP060139.1"/>
</dbReference>
<proteinExistence type="predicted"/>
<gene>
    <name evidence="3" type="ORF">H4K34_01190</name>
</gene>
<keyword evidence="4" id="KW-1185">Reference proteome</keyword>
<dbReference type="Pfam" id="PF00534">
    <property type="entry name" value="Glycos_transf_1"/>
    <property type="match status" value="1"/>
</dbReference>
<reference evidence="3 4" key="1">
    <citation type="submission" date="2020-08" db="EMBL/GenBank/DDBJ databases">
        <title>Croceimicrobium hydrocarbonivorans gen. nov., sp. nov., a novel marine bacterium isolated from a bacterial consortium that degrades polyethylene terephthalate.</title>
        <authorList>
            <person name="Liu R."/>
        </authorList>
    </citation>
    <scope>NUCLEOTIDE SEQUENCE [LARGE SCALE GENOMIC DNA]</scope>
    <source>
        <strain evidence="3 4">A20-9</strain>
    </source>
</reference>
<organism evidence="3 4">
    <name type="scientific">Croceimicrobium hydrocarbonivorans</name>
    <dbReference type="NCBI Taxonomy" id="2761580"/>
    <lineage>
        <taxon>Bacteria</taxon>
        <taxon>Pseudomonadati</taxon>
        <taxon>Bacteroidota</taxon>
        <taxon>Flavobacteriia</taxon>
        <taxon>Flavobacteriales</taxon>
        <taxon>Owenweeksiaceae</taxon>
        <taxon>Croceimicrobium</taxon>
    </lineage>
</organism>
<keyword evidence="3" id="KW-0808">Transferase</keyword>
<evidence type="ECO:0000313" key="3">
    <source>
        <dbReference type="EMBL" id="QNR24486.1"/>
    </source>
</evidence>
<dbReference type="InterPro" id="IPR028098">
    <property type="entry name" value="Glyco_trans_4-like_N"/>
</dbReference>
<dbReference type="InterPro" id="IPR050194">
    <property type="entry name" value="Glycosyltransferase_grp1"/>
</dbReference>
<protein>
    <submittedName>
        <fullName evidence="3">Glycosyltransferase family 4 protein</fullName>
    </submittedName>
</protein>
<dbReference type="GO" id="GO:0016757">
    <property type="term" value="F:glycosyltransferase activity"/>
    <property type="evidence" value="ECO:0007669"/>
    <property type="project" value="InterPro"/>
</dbReference>
<name>A0A7H0VFI8_9FLAO</name>
<dbReference type="SUPFAM" id="SSF53756">
    <property type="entry name" value="UDP-Glycosyltransferase/glycogen phosphorylase"/>
    <property type="match status" value="1"/>
</dbReference>
<accession>A0A7H0VFI8</accession>
<feature type="domain" description="Glycosyl transferase family 1" evidence="1">
    <location>
        <begin position="178"/>
        <end position="340"/>
    </location>
</feature>
<evidence type="ECO:0000313" key="4">
    <source>
        <dbReference type="Proteomes" id="UP000516305"/>
    </source>
</evidence>
<dbReference type="AlphaFoldDB" id="A0A7H0VFI8"/>
<dbReference type="EMBL" id="CP060139">
    <property type="protein sequence ID" value="QNR24486.1"/>
    <property type="molecule type" value="Genomic_DNA"/>
</dbReference>
<dbReference type="PANTHER" id="PTHR45947">
    <property type="entry name" value="SULFOQUINOVOSYL TRANSFERASE SQD2"/>
    <property type="match status" value="1"/>
</dbReference>
<sequence length="365" mass="40446">MQVPILHISTARSWRGGEQQIAYLCLELQKLGIEQHIACIANAPLHQWALENKFPVLALAKASSVDLRFSAGLSRYHKLNQIGLWHAHDAHAHGFAVYAQQFFSASCPLLVSRRVDFPVARSRMSAFKYNHPSVSRYLCVSEAIADILKKSLKDPNRIFTVHSAIEPSRFEGVKKGKLRAEFPQFAQQKWIGNVAALTGHKDLFTFMDTAKILLTERKDLHFFLAGTGELETELKAYQQKLGLEKQLTFLGFREDVPEILADLDCFLFSSEMEGLGTSVLDAFASGTPVVATNAGGIPEMVKDQKSGILCKVKDATALAQGVLQVLNDSTLASKLTKRATEILQDFTPSKMAAKTLKHYQEVSVS</sequence>
<evidence type="ECO:0000259" key="2">
    <source>
        <dbReference type="Pfam" id="PF13439"/>
    </source>
</evidence>
<dbReference type="KEGG" id="chyd:H4K34_01190"/>
<dbReference type="PANTHER" id="PTHR45947:SF3">
    <property type="entry name" value="SULFOQUINOVOSYL TRANSFERASE SQD2"/>
    <property type="match status" value="1"/>
</dbReference>
<dbReference type="CDD" id="cd03801">
    <property type="entry name" value="GT4_PimA-like"/>
    <property type="match status" value="1"/>
</dbReference>
<dbReference type="Gene3D" id="3.40.50.2000">
    <property type="entry name" value="Glycogen Phosphorylase B"/>
    <property type="match status" value="2"/>
</dbReference>
<dbReference type="Proteomes" id="UP000516305">
    <property type="component" value="Chromosome"/>
</dbReference>
<dbReference type="Pfam" id="PF13439">
    <property type="entry name" value="Glyco_transf_4"/>
    <property type="match status" value="1"/>
</dbReference>
<dbReference type="InterPro" id="IPR001296">
    <property type="entry name" value="Glyco_trans_1"/>
</dbReference>
<evidence type="ECO:0000259" key="1">
    <source>
        <dbReference type="Pfam" id="PF00534"/>
    </source>
</evidence>
<feature type="domain" description="Glycosyltransferase subfamily 4-like N-terminal" evidence="2">
    <location>
        <begin position="15"/>
        <end position="169"/>
    </location>
</feature>